<keyword evidence="4" id="KW-1185">Reference proteome</keyword>
<reference evidence="3" key="1">
    <citation type="submission" date="2022-01" db="EMBL/GenBank/DDBJ databases">
        <authorList>
            <person name="King R."/>
        </authorList>
    </citation>
    <scope>NUCLEOTIDE SEQUENCE</scope>
</reference>
<proteinExistence type="predicted"/>
<dbReference type="Proteomes" id="UP001152799">
    <property type="component" value="Chromosome 2"/>
</dbReference>
<dbReference type="OrthoDB" id="6784356at2759"/>
<dbReference type="AlphaFoldDB" id="A0A9N9QLQ3"/>
<feature type="region of interest" description="Disordered" evidence="1">
    <location>
        <begin position="103"/>
        <end position="122"/>
    </location>
</feature>
<evidence type="ECO:0000313" key="2">
    <source>
        <dbReference type="EMBL" id="CAG9763988.1"/>
    </source>
</evidence>
<accession>A0A9N9QLQ3</accession>
<evidence type="ECO:0000313" key="3">
    <source>
        <dbReference type="EMBL" id="CAG9770582.1"/>
    </source>
</evidence>
<dbReference type="Proteomes" id="UP001152799">
    <property type="component" value="Chromosome 6"/>
</dbReference>
<gene>
    <name evidence="3" type="ORF">CEUTPL_LOCUS11034</name>
    <name evidence="2" type="ORF">CEUTPL_LOCUS4636</name>
</gene>
<evidence type="ECO:0008006" key="5">
    <source>
        <dbReference type="Google" id="ProtNLM"/>
    </source>
</evidence>
<sequence>MASPNKTWTVVCFTADDSVEAVPTRWINGDECLWPAVTREKLHALIKRCEFNSCWPLHKVRSFRNATYDNYALARKKAAKAETTSDLNTEDCDATVTPSKRLRKKKVFSSSDSDRSDSDELPIKFKKIPAPPTWEDKTTHKDMMMNSENENNNSKDDIEYVENRKIQSRSSATPVAKKSGPLQQIEENLANELISAKKSGQLQQIRENSTGNKLTESENRPGCCNSKILYNIQALLVEINEKVTNHKCTTHDDQEIKNILEKSNLDFPIETKETFVQFNKFFSVSENYSALVQLFTKMGGSNLYEFVRRCIAPLVSDTLAEQFSFLGKKGKSVFGSSSLAKAIIDAAQKSGISNNQKEIELRIGDWLRRAKERRVRAETKKN</sequence>
<dbReference type="EMBL" id="OU892278">
    <property type="protein sequence ID" value="CAG9763988.1"/>
    <property type="molecule type" value="Genomic_DNA"/>
</dbReference>
<protein>
    <recommendedName>
        <fullName evidence="5">DUF4806 domain-containing protein</fullName>
    </recommendedName>
</protein>
<dbReference type="PANTHER" id="PTHR34153">
    <property type="entry name" value="SI:CH211-262H13.3-RELATED-RELATED"/>
    <property type="match status" value="1"/>
</dbReference>
<dbReference type="EMBL" id="OU892282">
    <property type="protein sequence ID" value="CAG9770582.1"/>
    <property type="molecule type" value="Genomic_DNA"/>
</dbReference>
<name>A0A9N9QLQ3_9CUCU</name>
<dbReference type="PANTHER" id="PTHR34153:SF2">
    <property type="entry name" value="SI:CH211-262H13.3-RELATED"/>
    <property type="match status" value="1"/>
</dbReference>
<organism evidence="3 4">
    <name type="scientific">Ceutorhynchus assimilis</name>
    <name type="common">cabbage seed weevil</name>
    <dbReference type="NCBI Taxonomy" id="467358"/>
    <lineage>
        <taxon>Eukaryota</taxon>
        <taxon>Metazoa</taxon>
        <taxon>Ecdysozoa</taxon>
        <taxon>Arthropoda</taxon>
        <taxon>Hexapoda</taxon>
        <taxon>Insecta</taxon>
        <taxon>Pterygota</taxon>
        <taxon>Neoptera</taxon>
        <taxon>Endopterygota</taxon>
        <taxon>Coleoptera</taxon>
        <taxon>Polyphaga</taxon>
        <taxon>Cucujiformia</taxon>
        <taxon>Curculionidae</taxon>
        <taxon>Ceutorhynchinae</taxon>
        <taxon>Ceutorhynchus</taxon>
    </lineage>
</organism>
<evidence type="ECO:0000256" key="1">
    <source>
        <dbReference type="SAM" id="MobiDB-lite"/>
    </source>
</evidence>
<evidence type="ECO:0000313" key="4">
    <source>
        <dbReference type="Proteomes" id="UP001152799"/>
    </source>
</evidence>
<feature type="compositionally biased region" description="Basic and acidic residues" evidence="1">
    <location>
        <begin position="112"/>
        <end position="122"/>
    </location>
</feature>